<dbReference type="EMBL" id="CAFBNJ010000024">
    <property type="protein sequence ID" value="CAB4948058.1"/>
    <property type="molecule type" value="Genomic_DNA"/>
</dbReference>
<dbReference type="Pfam" id="PF01182">
    <property type="entry name" value="Glucosamine_iso"/>
    <property type="match status" value="1"/>
</dbReference>
<dbReference type="GO" id="GO:0005975">
    <property type="term" value="P:carbohydrate metabolic process"/>
    <property type="evidence" value="ECO:0007669"/>
    <property type="project" value="InterPro"/>
</dbReference>
<organism evidence="3">
    <name type="scientific">freshwater metagenome</name>
    <dbReference type="NCBI Taxonomy" id="449393"/>
    <lineage>
        <taxon>unclassified sequences</taxon>
        <taxon>metagenomes</taxon>
        <taxon>ecological metagenomes</taxon>
    </lineage>
</organism>
<dbReference type="Gene3D" id="3.40.50.1360">
    <property type="match status" value="1"/>
</dbReference>
<feature type="domain" description="Glucosamine/galactosamine-6-phosphate isomerase" evidence="2">
    <location>
        <begin position="8"/>
        <end position="215"/>
    </location>
</feature>
<dbReference type="EMBL" id="CAEZVC010000091">
    <property type="protein sequence ID" value="CAB4629118.1"/>
    <property type="molecule type" value="Genomic_DNA"/>
</dbReference>
<proteinExistence type="inferred from homology"/>
<evidence type="ECO:0000313" key="4">
    <source>
        <dbReference type="EMBL" id="CAB4372607.1"/>
    </source>
</evidence>
<protein>
    <submittedName>
        <fullName evidence="3">Unannotated protein</fullName>
    </submittedName>
</protein>
<dbReference type="CDD" id="cd01400">
    <property type="entry name" value="6PGL"/>
    <property type="match status" value="1"/>
</dbReference>
<dbReference type="GO" id="GO:0017057">
    <property type="term" value="F:6-phosphogluconolactonase activity"/>
    <property type="evidence" value="ECO:0007669"/>
    <property type="project" value="InterPro"/>
</dbReference>
<dbReference type="GO" id="GO:0006098">
    <property type="term" value="P:pentose-phosphate shunt"/>
    <property type="evidence" value="ECO:0007669"/>
    <property type="project" value="InterPro"/>
</dbReference>
<comment type="similarity">
    <text evidence="1">Belongs to the glucosamine/galactosamine-6-phosphate isomerase family. 6-phosphogluconolactonase subfamily.</text>
</comment>
<dbReference type="EMBL" id="CAESAL010000018">
    <property type="protein sequence ID" value="CAB4337745.1"/>
    <property type="molecule type" value="Genomic_DNA"/>
</dbReference>
<evidence type="ECO:0000313" key="8">
    <source>
        <dbReference type="EMBL" id="CAB4948058.1"/>
    </source>
</evidence>
<gene>
    <name evidence="5" type="ORF">UFOPK1906_01337</name>
    <name evidence="6" type="ORF">UFOPK2624_01100</name>
    <name evidence="7" type="ORF">UFOPK3010_00251</name>
    <name evidence="3" type="ORF">UFOPK3331_00715</name>
    <name evidence="8" type="ORF">UFOPK3785_00649</name>
    <name evidence="4" type="ORF">UFOPK4201_01654</name>
</gene>
<dbReference type="PANTHER" id="PTHR11054">
    <property type="entry name" value="6-PHOSPHOGLUCONOLACTONASE"/>
    <property type="match status" value="1"/>
</dbReference>
<evidence type="ECO:0000313" key="5">
    <source>
        <dbReference type="EMBL" id="CAB4629118.1"/>
    </source>
</evidence>
<evidence type="ECO:0000259" key="2">
    <source>
        <dbReference type="Pfam" id="PF01182"/>
    </source>
</evidence>
<name>A0A6J5Z522_9ZZZZ</name>
<evidence type="ECO:0000313" key="6">
    <source>
        <dbReference type="EMBL" id="CAB4710829.1"/>
    </source>
</evidence>
<evidence type="ECO:0000313" key="7">
    <source>
        <dbReference type="EMBL" id="CAB4795082.1"/>
    </source>
</evidence>
<dbReference type="InterPro" id="IPR039104">
    <property type="entry name" value="6PGL"/>
</dbReference>
<evidence type="ECO:0000256" key="1">
    <source>
        <dbReference type="ARBA" id="ARBA00010662"/>
    </source>
</evidence>
<sequence length="228" mass="24342">MNGSLVVVDDVAKAFAQLVVDAMQSKRSASFSLAFSGGSTARDCYQELSRADSTDIDWATVTAWWGDERCVPLTDPDSNFRLVQEALLARVGRLEAVNPMKSDGEDPAGAYEQLLRASPPIDLIHLGLGPDGHTASLFPGSVALDSPDGRLVVSNHDPFSNNPHQRLTFTFEAIAQCRQIVVTVAGSGKSDALHRVLDGDLSAPATHISGAEVTWLVDNAAMGTRTPR</sequence>
<dbReference type="EMBL" id="CAEZXY010000047">
    <property type="protein sequence ID" value="CAB4710829.1"/>
    <property type="molecule type" value="Genomic_DNA"/>
</dbReference>
<reference evidence="3" key="1">
    <citation type="submission" date="2020-05" db="EMBL/GenBank/DDBJ databases">
        <authorList>
            <person name="Chiriac C."/>
            <person name="Salcher M."/>
            <person name="Ghai R."/>
            <person name="Kavagutti S V."/>
        </authorList>
    </citation>
    <scope>NUCLEOTIDE SEQUENCE</scope>
</reference>
<dbReference type="InterPro" id="IPR037171">
    <property type="entry name" value="NagB/RpiA_transferase-like"/>
</dbReference>
<dbReference type="EMBL" id="CAEUNJ010000087">
    <property type="protein sequence ID" value="CAB4372607.1"/>
    <property type="molecule type" value="Genomic_DNA"/>
</dbReference>
<dbReference type="InterPro" id="IPR006148">
    <property type="entry name" value="Glc/Gal-6P_isomerase"/>
</dbReference>
<dbReference type="AlphaFoldDB" id="A0A6J5Z522"/>
<accession>A0A6J5Z522</accession>
<dbReference type="EMBL" id="CAFAAM010000020">
    <property type="protein sequence ID" value="CAB4795082.1"/>
    <property type="molecule type" value="Genomic_DNA"/>
</dbReference>
<dbReference type="InterPro" id="IPR005900">
    <property type="entry name" value="6-phosphogluconolactonase_DevB"/>
</dbReference>
<evidence type="ECO:0000313" key="3">
    <source>
        <dbReference type="EMBL" id="CAB4337745.1"/>
    </source>
</evidence>
<dbReference type="NCBIfam" id="TIGR01198">
    <property type="entry name" value="pgl"/>
    <property type="match status" value="1"/>
</dbReference>
<dbReference type="SUPFAM" id="SSF100950">
    <property type="entry name" value="NagB/RpiA/CoA transferase-like"/>
    <property type="match status" value="1"/>
</dbReference>
<dbReference type="PANTHER" id="PTHR11054:SF0">
    <property type="entry name" value="6-PHOSPHOGLUCONOLACTONASE"/>
    <property type="match status" value="1"/>
</dbReference>